<protein>
    <recommendedName>
        <fullName evidence="4">Protein kinase domain-containing protein</fullName>
    </recommendedName>
</protein>
<evidence type="ECO:0008006" key="4">
    <source>
        <dbReference type="Google" id="ProtNLM"/>
    </source>
</evidence>
<accession>A0A9J6FM61</accession>
<dbReference type="EMBL" id="JABSTR010000002">
    <property type="protein sequence ID" value="KAH9363927.1"/>
    <property type="molecule type" value="Genomic_DNA"/>
</dbReference>
<dbReference type="SUPFAM" id="SSF56112">
    <property type="entry name" value="Protein kinase-like (PK-like)"/>
    <property type="match status" value="1"/>
</dbReference>
<evidence type="ECO:0000256" key="1">
    <source>
        <dbReference type="SAM" id="MobiDB-lite"/>
    </source>
</evidence>
<dbReference type="VEuPathDB" id="VectorBase:HLOH_041349"/>
<feature type="compositionally biased region" description="Basic residues" evidence="1">
    <location>
        <begin position="79"/>
        <end position="89"/>
    </location>
</feature>
<keyword evidence="3" id="KW-1185">Reference proteome</keyword>
<feature type="region of interest" description="Disordered" evidence="1">
    <location>
        <begin position="66"/>
        <end position="89"/>
    </location>
</feature>
<dbReference type="AlphaFoldDB" id="A0A9J6FM61"/>
<sequence length="89" mass="10317">MLQGIAYWHSHRFLHVDLKPENLGGRKRLWLRRDPTAHLPRQVVALWYRPPEIMLCACFNKASKSANYCTSSAPSERPTKRRSPARSTT</sequence>
<comment type="caution">
    <text evidence="2">The sequence shown here is derived from an EMBL/GenBank/DDBJ whole genome shotgun (WGS) entry which is preliminary data.</text>
</comment>
<organism evidence="2 3">
    <name type="scientific">Haemaphysalis longicornis</name>
    <name type="common">Bush tick</name>
    <dbReference type="NCBI Taxonomy" id="44386"/>
    <lineage>
        <taxon>Eukaryota</taxon>
        <taxon>Metazoa</taxon>
        <taxon>Ecdysozoa</taxon>
        <taxon>Arthropoda</taxon>
        <taxon>Chelicerata</taxon>
        <taxon>Arachnida</taxon>
        <taxon>Acari</taxon>
        <taxon>Parasitiformes</taxon>
        <taxon>Ixodida</taxon>
        <taxon>Ixodoidea</taxon>
        <taxon>Ixodidae</taxon>
        <taxon>Haemaphysalinae</taxon>
        <taxon>Haemaphysalis</taxon>
    </lineage>
</organism>
<proteinExistence type="predicted"/>
<gene>
    <name evidence="2" type="ORF">HPB48_015043</name>
</gene>
<name>A0A9J6FM61_HAELO</name>
<dbReference type="Proteomes" id="UP000821853">
    <property type="component" value="Chromosome 10"/>
</dbReference>
<dbReference type="InterPro" id="IPR011009">
    <property type="entry name" value="Kinase-like_dom_sf"/>
</dbReference>
<evidence type="ECO:0000313" key="2">
    <source>
        <dbReference type="EMBL" id="KAH9363927.1"/>
    </source>
</evidence>
<reference evidence="2 3" key="1">
    <citation type="journal article" date="2020" name="Cell">
        <title>Large-Scale Comparative Analyses of Tick Genomes Elucidate Their Genetic Diversity and Vector Capacities.</title>
        <authorList>
            <consortium name="Tick Genome and Microbiome Consortium (TIGMIC)"/>
            <person name="Jia N."/>
            <person name="Wang J."/>
            <person name="Shi W."/>
            <person name="Du L."/>
            <person name="Sun Y."/>
            <person name="Zhan W."/>
            <person name="Jiang J.F."/>
            <person name="Wang Q."/>
            <person name="Zhang B."/>
            <person name="Ji P."/>
            <person name="Bell-Sakyi L."/>
            <person name="Cui X.M."/>
            <person name="Yuan T.T."/>
            <person name="Jiang B.G."/>
            <person name="Yang W.F."/>
            <person name="Lam T.T."/>
            <person name="Chang Q.C."/>
            <person name="Ding S.J."/>
            <person name="Wang X.J."/>
            <person name="Zhu J.G."/>
            <person name="Ruan X.D."/>
            <person name="Zhao L."/>
            <person name="Wei J.T."/>
            <person name="Ye R.Z."/>
            <person name="Que T.C."/>
            <person name="Du C.H."/>
            <person name="Zhou Y.H."/>
            <person name="Cheng J.X."/>
            <person name="Dai P.F."/>
            <person name="Guo W.B."/>
            <person name="Han X.H."/>
            <person name="Huang E.J."/>
            <person name="Li L.F."/>
            <person name="Wei W."/>
            <person name="Gao Y.C."/>
            <person name="Liu J.Z."/>
            <person name="Shao H.Z."/>
            <person name="Wang X."/>
            <person name="Wang C.C."/>
            <person name="Yang T.C."/>
            <person name="Huo Q.B."/>
            <person name="Li W."/>
            <person name="Chen H.Y."/>
            <person name="Chen S.E."/>
            <person name="Zhou L.G."/>
            <person name="Ni X.B."/>
            <person name="Tian J.H."/>
            <person name="Sheng Y."/>
            <person name="Liu T."/>
            <person name="Pan Y.S."/>
            <person name="Xia L.Y."/>
            <person name="Li J."/>
            <person name="Zhao F."/>
            <person name="Cao W.C."/>
        </authorList>
    </citation>
    <scope>NUCLEOTIDE SEQUENCE [LARGE SCALE GENOMIC DNA]</scope>
    <source>
        <strain evidence="2">HaeL-2018</strain>
    </source>
</reference>
<evidence type="ECO:0000313" key="3">
    <source>
        <dbReference type="Proteomes" id="UP000821853"/>
    </source>
</evidence>
<dbReference type="Gene3D" id="1.10.510.10">
    <property type="entry name" value="Transferase(Phosphotransferase) domain 1"/>
    <property type="match status" value="1"/>
</dbReference>